<evidence type="ECO:0000313" key="1">
    <source>
        <dbReference type="EMBL" id="SJZ96133.1"/>
    </source>
</evidence>
<dbReference type="RefSeq" id="WP_078665517.1">
    <property type="nucleotide sequence ID" value="NZ_FUXM01000014.1"/>
</dbReference>
<evidence type="ECO:0000313" key="2">
    <source>
        <dbReference type="Proteomes" id="UP000189933"/>
    </source>
</evidence>
<organism evidence="1 2">
    <name type="scientific">Carboxydocella sporoproducens DSM 16521</name>
    <dbReference type="NCBI Taxonomy" id="1121270"/>
    <lineage>
        <taxon>Bacteria</taxon>
        <taxon>Bacillati</taxon>
        <taxon>Bacillota</taxon>
        <taxon>Clostridia</taxon>
        <taxon>Eubacteriales</taxon>
        <taxon>Clostridiales Family XVI. Incertae Sedis</taxon>
        <taxon>Carboxydocella</taxon>
    </lineage>
</organism>
<dbReference type="Proteomes" id="UP000189933">
    <property type="component" value="Unassembled WGS sequence"/>
</dbReference>
<reference evidence="2" key="1">
    <citation type="submission" date="2017-02" db="EMBL/GenBank/DDBJ databases">
        <authorList>
            <person name="Varghese N."/>
            <person name="Submissions S."/>
        </authorList>
    </citation>
    <scope>NUCLEOTIDE SEQUENCE [LARGE SCALE GENOMIC DNA]</scope>
    <source>
        <strain evidence="2">DSM 16521</strain>
    </source>
</reference>
<dbReference type="AlphaFoldDB" id="A0A1T4PX98"/>
<protein>
    <submittedName>
        <fullName evidence="1">Uncharacterized protein</fullName>
    </submittedName>
</protein>
<keyword evidence="2" id="KW-1185">Reference proteome</keyword>
<gene>
    <name evidence="1" type="ORF">SAMN02745885_01448</name>
</gene>
<proteinExistence type="predicted"/>
<dbReference type="OrthoDB" id="1798539at2"/>
<name>A0A1T4PX98_9FIRM</name>
<sequence length="95" mass="10977">MVTLEPEVVKYLNRKGVKAITIEAPNSVHSCCGEFCFEPGIRLGAPIGKQEDYLCFVSNNIEIYYHQELPRKPVIIERQSWGLFSTLHIKNWRIL</sequence>
<accession>A0A1T4PX98</accession>
<dbReference type="EMBL" id="FUXM01000014">
    <property type="protein sequence ID" value="SJZ96133.1"/>
    <property type="molecule type" value="Genomic_DNA"/>
</dbReference>